<dbReference type="PANTHER" id="PTHR10794:SF63">
    <property type="entry name" value="ALPHA_BETA HYDROLASE 1, ISOFORM A"/>
    <property type="match status" value="1"/>
</dbReference>
<keyword evidence="4 6" id="KW-0720">Serine protease</keyword>
<evidence type="ECO:0000256" key="4">
    <source>
        <dbReference type="ARBA" id="ARBA00022825"/>
    </source>
</evidence>
<dbReference type="GO" id="GO:0004252">
    <property type="term" value="F:serine-type endopeptidase activity"/>
    <property type="evidence" value="ECO:0007669"/>
    <property type="project" value="InterPro"/>
</dbReference>
<accession>A0A9Q0M129</accession>
<dbReference type="Gene3D" id="2.40.10.10">
    <property type="entry name" value="Trypsin-like serine proteases"/>
    <property type="match status" value="1"/>
</dbReference>
<proteinExistence type="inferred from homology"/>
<gene>
    <name evidence="10" type="ORF">RDWZM_007890</name>
</gene>
<keyword evidence="8" id="KW-0732">Signal</keyword>
<evidence type="ECO:0000256" key="5">
    <source>
        <dbReference type="ARBA" id="ARBA00023157"/>
    </source>
</evidence>
<dbReference type="Pfam" id="PF00089">
    <property type="entry name" value="Trypsin"/>
    <property type="match status" value="1"/>
</dbReference>
<sequence>MKFAIITLACLASLASASELRLPLPGLIRTLHPHLENEMINTNAPFVRVVGGNDAGNGDAPYQIAMIRSGSFICGGSLIGSQTVLTAAHCVHGYENNPSVFNVRYGTNDRTSGPTVAVKKVNRHPQYDSYTIDYDVATFVLSKPFTPSANAAVIPLATSVPADGSSLILTGWGRLSSGGTLPTKLQKATELKVVPKTTCAQAWSSVNSITNRMLCAHSKKQSACNGDSGGPLIQDNVQVGVVSWGSSSCLHATYPNVYANVANLRSWIQANSYIYIDKIDKMAFLQWILMLIIVYILYYLFIVVKKVKFHAPKGEFGNWLSANIPAIHERYWPTSWCFHNFLLTQQSSKFRSITEKLRYHREYIDTPDGGVLSVDWYDPEGEEYVECSGDGCRSIVHDAEYMKKPVALFVPGIVGTSQAEYIRTLALQSLKIGYRVVSMNYRGLGRTPLKTTRLYCAASYDDLETVVKHIRSKNPNTKLIASGFSMGGTVLAGYLAHAGRESLVDAAYLVSVCWDCAAGVANLEKGFINPIINKMLVQHLFKVLKKHVSKFAADTRYDIAAAYHMKTLREFDSNYTIKMFDNYADVDDYYAKCSYRHRTDEIKIPTLCVQAGDDVFAQEADLPSRSQLERNGGKVAMLITARGGHLGFMEGLIPYSDKHRYTFYSDRVYEQYAKALYQLPDRINDQFSC</sequence>
<organism evidence="10 11">
    <name type="scientific">Blomia tropicalis</name>
    <name type="common">Mite</name>
    <dbReference type="NCBI Taxonomy" id="40697"/>
    <lineage>
        <taxon>Eukaryota</taxon>
        <taxon>Metazoa</taxon>
        <taxon>Ecdysozoa</taxon>
        <taxon>Arthropoda</taxon>
        <taxon>Chelicerata</taxon>
        <taxon>Arachnida</taxon>
        <taxon>Acari</taxon>
        <taxon>Acariformes</taxon>
        <taxon>Sarcoptiformes</taxon>
        <taxon>Astigmata</taxon>
        <taxon>Glycyphagoidea</taxon>
        <taxon>Echimyopodidae</taxon>
        <taxon>Blomia</taxon>
    </lineage>
</organism>
<dbReference type="CDD" id="cd00190">
    <property type="entry name" value="Tryp_SPc"/>
    <property type="match status" value="1"/>
</dbReference>
<dbReference type="FunFam" id="2.40.10.10:FF:000034">
    <property type="entry name" value="Eupolytin"/>
    <property type="match status" value="1"/>
</dbReference>
<evidence type="ECO:0000256" key="1">
    <source>
        <dbReference type="ARBA" id="ARBA00010884"/>
    </source>
</evidence>
<evidence type="ECO:0000259" key="9">
    <source>
        <dbReference type="PROSITE" id="PS50240"/>
    </source>
</evidence>
<dbReference type="SUPFAM" id="SSF50494">
    <property type="entry name" value="Trypsin-like serine proteases"/>
    <property type="match status" value="1"/>
</dbReference>
<dbReference type="InterPro" id="IPR050960">
    <property type="entry name" value="AB_hydrolase_4_sf"/>
</dbReference>
<dbReference type="InterPro" id="IPR022742">
    <property type="entry name" value="Hydrolase_4"/>
</dbReference>
<comment type="caution">
    <text evidence="10">The sequence shown here is derived from an EMBL/GenBank/DDBJ whole genome shotgun (WGS) entry which is preliminary data.</text>
</comment>
<dbReference type="Proteomes" id="UP001142055">
    <property type="component" value="Chromosome 3"/>
</dbReference>
<dbReference type="InterPro" id="IPR029058">
    <property type="entry name" value="AB_hydrolase_fold"/>
</dbReference>
<dbReference type="EMBL" id="JAPWDV010000003">
    <property type="protein sequence ID" value="KAJ6216733.1"/>
    <property type="molecule type" value="Genomic_DNA"/>
</dbReference>
<feature type="chain" id="PRO_5040296665" description="Peptidase S1 domain-containing protein" evidence="8">
    <location>
        <begin position="18"/>
        <end position="689"/>
    </location>
</feature>
<dbReference type="GO" id="GO:0006508">
    <property type="term" value="P:proteolysis"/>
    <property type="evidence" value="ECO:0007669"/>
    <property type="project" value="UniProtKB-KW"/>
</dbReference>
<dbReference type="InterPro" id="IPR018114">
    <property type="entry name" value="TRYPSIN_HIS"/>
</dbReference>
<evidence type="ECO:0000313" key="10">
    <source>
        <dbReference type="EMBL" id="KAJ6216733.1"/>
    </source>
</evidence>
<dbReference type="Gene3D" id="3.40.50.1820">
    <property type="entry name" value="alpha/beta hydrolase"/>
    <property type="match status" value="1"/>
</dbReference>
<dbReference type="GO" id="GO:0008126">
    <property type="term" value="F:acetylesterase activity"/>
    <property type="evidence" value="ECO:0007669"/>
    <property type="project" value="TreeGrafter"/>
</dbReference>
<dbReference type="PROSITE" id="PS00134">
    <property type="entry name" value="TRYPSIN_HIS"/>
    <property type="match status" value="1"/>
</dbReference>
<dbReference type="SUPFAM" id="SSF53474">
    <property type="entry name" value="alpha/beta-Hydrolases"/>
    <property type="match status" value="1"/>
</dbReference>
<feature type="domain" description="Peptidase S1" evidence="9">
    <location>
        <begin position="49"/>
        <end position="273"/>
    </location>
</feature>
<keyword evidence="11" id="KW-1185">Reference proteome</keyword>
<name>A0A9Q0M129_BLOTA</name>
<keyword evidence="7" id="KW-0472">Membrane</keyword>
<dbReference type="InterPro" id="IPR001314">
    <property type="entry name" value="Peptidase_S1A"/>
</dbReference>
<dbReference type="PROSITE" id="PS00135">
    <property type="entry name" value="TRYPSIN_SER"/>
    <property type="match status" value="1"/>
</dbReference>
<dbReference type="PANTHER" id="PTHR10794">
    <property type="entry name" value="ABHYDROLASE DOMAIN-CONTAINING PROTEIN"/>
    <property type="match status" value="1"/>
</dbReference>
<evidence type="ECO:0000313" key="11">
    <source>
        <dbReference type="Proteomes" id="UP001142055"/>
    </source>
</evidence>
<evidence type="ECO:0000256" key="8">
    <source>
        <dbReference type="SAM" id="SignalP"/>
    </source>
</evidence>
<dbReference type="SMART" id="SM00020">
    <property type="entry name" value="Tryp_SPc"/>
    <property type="match status" value="1"/>
</dbReference>
<dbReference type="InterPro" id="IPR033116">
    <property type="entry name" value="TRYPSIN_SER"/>
</dbReference>
<keyword evidence="7" id="KW-0812">Transmembrane</keyword>
<dbReference type="GO" id="GO:0047372">
    <property type="term" value="F:monoacylglycerol lipase activity"/>
    <property type="evidence" value="ECO:0007669"/>
    <property type="project" value="TreeGrafter"/>
</dbReference>
<keyword evidence="3 6" id="KW-0378">Hydrolase</keyword>
<evidence type="ECO:0000256" key="7">
    <source>
        <dbReference type="SAM" id="Phobius"/>
    </source>
</evidence>
<evidence type="ECO:0000256" key="3">
    <source>
        <dbReference type="ARBA" id="ARBA00022801"/>
    </source>
</evidence>
<keyword evidence="7" id="KW-1133">Transmembrane helix</keyword>
<dbReference type="Pfam" id="PF12146">
    <property type="entry name" value="Hydrolase_4"/>
    <property type="match status" value="1"/>
</dbReference>
<dbReference type="PRINTS" id="PR00722">
    <property type="entry name" value="CHYMOTRYPSIN"/>
</dbReference>
<dbReference type="GO" id="GO:0051792">
    <property type="term" value="P:medium-chain fatty acid biosynthetic process"/>
    <property type="evidence" value="ECO:0007669"/>
    <property type="project" value="TreeGrafter"/>
</dbReference>
<dbReference type="GO" id="GO:0051793">
    <property type="term" value="P:medium-chain fatty acid catabolic process"/>
    <property type="evidence" value="ECO:0007669"/>
    <property type="project" value="TreeGrafter"/>
</dbReference>
<feature type="signal peptide" evidence="8">
    <location>
        <begin position="1"/>
        <end position="17"/>
    </location>
</feature>
<dbReference type="InterPro" id="IPR001254">
    <property type="entry name" value="Trypsin_dom"/>
</dbReference>
<dbReference type="PROSITE" id="PS50240">
    <property type="entry name" value="TRYPSIN_DOM"/>
    <property type="match status" value="1"/>
</dbReference>
<reference evidence="10" key="1">
    <citation type="submission" date="2022-12" db="EMBL/GenBank/DDBJ databases">
        <title>Genome assemblies of Blomia tropicalis.</title>
        <authorList>
            <person name="Cui Y."/>
        </authorList>
    </citation>
    <scope>NUCLEOTIDE SEQUENCE</scope>
    <source>
        <tissue evidence="10">Adult mites</tissue>
    </source>
</reference>
<protein>
    <recommendedName>
        <fullName evidence="9">Peptidase S1 domain-containing protein</fullName>
    </recommendedName>
</protein>
<evidence type="ECO:0000256" key="6">
    <source>
        <dbReference type="RuleBase" id="RU363034"/>
    </source>
</evidence>
<dbReference type="InterPro" id="IPR043504">
    <property type="entry name" value="Peptidase_S1_PA_chymotrypsin"/>
</dbReference>
<keyword evidence="2 6" id="KW-0645">Protease</keyword>
<dbReference type="InterPro" id="IPR009003">
    <property type="entry name" value="Peptidase_S1_PA"/>
</dbReference>
<evidence type="ECO:0000256" key="2">
    <source>
        <dbReference type="ARBA" id="ARBA00022670"/>
    </source>
</evidence>
<comment type="similarity">
    <text evidence="1">Belongs to the AB hydrolase superfamily. AB hydrolase 4 family.</text>
</comment>
<dbReference type="AlphaFoldDB" id="A0A9Q0M129"/>
<keyword evidence="5" id="KW-1015">Disulfide bond</keyword>
<feature type="transmembrane region" description="Helical" evidence="7">
    <location>
        <begin position="284"/>
        <end position="304"/>
    </location>
</feature>